<reference evidence="3" key="1">
    <citation type="submission" date="2017-09" db="EMBL/GenBank/DDBJ databases">
        <title>Depth-based differentiation of microbial function through sediment-hosted aquifers and enrichment of novel symbionts in the deep terrestrial subsurface.</title>
        <authorList>
            <person name="Probst A.J."/>
            <person name="Ladd B."/>
            <person name="Jarett J.K."/>
            <person name="Geller-Mcgrath D.E."/>
            <person name="Sieber C.M.K."/>
            <person name="Emerson J.B."/>
            <person name="Anantharaman K."/>
            <person name="Thomas B.C."/>
            <person name="Malmstrom R."/>
            <person name="Stieglmeier M."/>
            <person name="Klingl A."/>
            <person name="Woyke T."/>
            <person name="Ryan C.M."/>
            <person name="Banfield J.F."/>
        </authorList>
    </citation>
    <scope>NUCLEOTIDE SEQUENCE [LARGE SCALE GENOMIC DNA]</scope>
</reference>
<accession>A0A2M8F9K6</accession>
<feature type="transmembrane region" description="Helical" evidence="1">
    <location>
        <begin position="12"/>
        <end position="31"/>
    </location>
</feature>
<keyword evidence="1" id="KW-0812">Transmembrane</keyword>
<sequence length="124" mass="14595">MKVREWAMTRGNLFYALVFSGYTLVHAYRLLEEKDLTKKLSIWERLHRWISTPFLEVTFKSRDEGSIIDEETIIKRVRINGSDPIVIRWKDKRKLVKETTKPSDVLGSGTFKPGTIFKCYVIRT</sequence>
<protein>
    <submittedName>
        <fullName evidence="2">Uncharacterized protein</fullName>
    </submittedName>
</protein>
<evidence type="ECO:0000313" key="2">
    <source>
        <dbReference type="EMBL" id="PJC52401.1"/>
    </source>
</evidence>
<dbReference type="AlphaFoldDB" id="A0A2M8F9K6"/>
<keyword evidence="1" id="KW-1133">Transmembrane helix</keyword>
<evidence type="ECO:0000313" key="3">
    <source>
        <dbReference type="Proteomes" id="UP000231456"/>
    </source>
</evidence>
<proteinExistence type="predicted"/>
<dbReference type="EMBL" id="PFRH01000099">
    <property type="protein sequence ID" value="PJC52401.1"/>
    <property type="molecule type" value="Genomic_DNA"/>
</dbReference>
<name>A0A2M8F9K6_9BACT</name>
<organism evidence="2 3">
    <name type="scientific">Candidatus Magasanikbacteria bacterium CG_4_9_14_0_2_um_filter_42_11</name>
    <dbReference type="NCBI Taxonomy" id="1974643"/>
    <lineage>
        <taxon>Bacteria</taxon>
        <taxon>Candidatus Magasanikiibacteriota</taxon>
    </lineage>
</organism>
<evidence type="ECO:0000256" key="1">
    <source>
        <dbReference type="SAM" id="Phobius"/>
    </source>
</evidence>
<gene>
    <name evidence="2" type="ORF">CO030_03045</name>
</gene>
<dbReference type="Proteomes" id="UP000231456">
    <property type="component" value="Unassembled WGS sequence"/>
</dbReference>
<keyword evidence="1" id="KW-0472">Membrane</keyword>
<comment type="caution">
    <text evidence="2">The sequence shown here is derived from an EMBL/GenBank/DDBJ whole genome shotgun (WGS) entry which is preliminary data.</text>
</comment>